<keyword evidence="2" id="KW-1185">Reference proteome</keyword>
<name>A0A1G5SEU5_9PROT</name>
<dbReference type="Proteomes" id="UP000198729">
    <property type="component" value="Unassembled WGS sequence"/>
</dbReference>
<organism evidence="1 2">
    <name type="scientific">Nitrosomonas mobilis</name>
    <dbReference type="NCBI Taxonomy" id="51642"/>
    <lineage>
        <taxon>Bacteria</taxon>
        <taxon>Pseudomonadati</taxon>
        <taxon>Pseudomonadota</taxon>
        <taxon>Betaproteobacteria</taxon>
        <taxon>Nitrosomonadales</taxon>
        <taxon>Nitrosomonadaceae</taxon>
        <taxon>Nitrosomonas</taxon>
    </lineage>
</organism>
<gene>
    <name evidence="1" type="ORF">NSMM_380119</name>
</gene>
<proteinExistence type="predicted"/>
<evidence type="ECO:0000313" key="2">
    <source>
        <dbReference type="Proteomes" id="UP000198729"/>
    </source>
</evidence>
<dbReference type="STRING" id="51642.NSMM_380119"/>
<evidence type="ECO:0000313" key="1">
    <source>
        <dbReference type="EMBL" id="SCZ85497.1"/>
    </source>
</evidence>
<reference evidence="1 2" key="1">
    <citation type="submission" date="2016-10" db="EMBL/GenBank/DDBJ databases">
        <authorList>
            <person name="de Groot N.N."/>
        </authorList>
    </citation>
    <scope>NUCLEOTIDE SEQUENCE [LARGE SCALE GENOMIC DNA]</scope>
    <source>
        <strain evidence="1">1</strain>
    </source>
</reference>
<sequence>MLPDFPLGDVSALAQRNLLRSLIFSLSSNQDVVKVMGTLVLDATDLLNLKEKYEIAPLQTTVVLYPARD</sequence>
<dbReference type="RefSeq" id="WP_143001881.1">
    <property type="nucleotide sequence ID" value="NZ_FMWO01000045.1"/>
</dbReference>
<dbReference type="OrthoDB" id="105077at2"/>
<protein>
    <submittedName>
        <fullName evidence="1">Uncharacterized protein</fullName>
    </submittedName>
</protein>
<dbReference type="AlphaFoldDB" id="A0A1G5SEU5"/>
<accession>A0A1G5SEU5</accession>
<dbReference type="EMBL" id="FMWO01000045">
    <property type="protein sequence ID" value="SCZ85497.1"/>
    <property type="molecule type" value="Genomic_DNA"/>
</dbReference>